<evidence type="ECO:0000256" key="5">
    <source>
        <dbReference type="SAM" id="Phobius"/>
    </source>
</evidence>
<accession>A0A317UX68</accession>
<dbReference type="GeneID" id="37115690"/>
<evidence type="ECO:0000313" key="7">
    <source>
        <dbReference type="EMBL" id="PWY66146.1"/>
    </source>
</evidence>
<sequence length="224" mass="24664">MVGAFLDKTGHRHSLASSMFRDAFVAVATVVFAYAGHVAFFTLFPEFRDVKAYPKALVLLQLSKIMLYRATAIVIYKLFGPDVTISLLSWAIVQDDLAWECNSNSERTVITLLSQLVKHTSKSVIAGVVNTHVAAKRHALTFIQGNVPICAINWLGAWILVESIPVFNDVSGFASPRLSLPGIILTGHVLPITGQAKKRNDEQINSKACVVCYDLLFFLTLLMI</sequence>
<dbReference type="STRING" id="1450535.A0A317UX68"/>
<dbReference type="Proteomes" id="UP000246702">
    <property type="component" value="Unassembled WGS sequence"/>
</dbReference>
<dbReference type="InterPro" id="IPR013057">
    <property type="entry name" value="AA_transpt_TM"/>
</dbReference>
<reference evidence="7 8" key="1">
    <citation type="submission" date="2016-12" db="EMBL/GenBank/DDBJ databases">
        <title>The genomes of Aspergillus section Nigri reveals drivers in fungal speciation.</title>
        <authorList>
            <consortium name="DOE Joint Genome Institute"/>
            <person name="Vesth T.C."/>
            <person name="Nybo J."/>
            <person name="Theobald S."/>
            <person name="Brandl J."/>
            <person name="Frisvad J.C."/>
            <person name="Nielsen K.F."/>
            <person name="Lyhne E.K."/>
            <person name="Kogle M.E."/>
            <person name="Kuo A."/>
            <person name="Riley R."/>
            <person name="Clum A."/>
            <person name="Nolan M."/>
            <person name="Lipzen A."/>
            <person name="Salamov A."/>
            <person name="Henrissat B."/>
            <person name="Wiebenga A."/>
            <person name="De Vries R.P."/>
            <person name="Grigoriev I.V."/>
            <person name="Mortensen U.H."/>
            <person name="Andersen M.R."/>
            <person name="Baker S.E."/>
        </authorList>
    </citation>
    <scope>NUCLEOTIDE SEQUENCE [LARGE SCALE GENOMIC DNA]</scope>
    <source>
        <strain evidence="7 8">CBS 115572</strain>
    </source>
</reference>
<keyword evidence="3 5" id="KW-1133">Transmembrane helix</keyword>
<protein>
    <recommendedName>
        <fullName evidence="6">Amino acid transporter transmembrane domain-containing protein</fullName>
    </recommendedName>
</protein>
<evidence type="ECO:0000256" key="3">
    <source>
        <dbReference type="ARBA" id="ARBA00022989"/>
    </source>
</evidence>
<evidence type="ECO:0000256" key="2">
    <source>
        <dbReference type="ARBA" id="ARBA00022692"/>
    </source>
</evidence>
<dbReference type="EMBL" id="MSFK01000053">
    <property type="protein sequence ID" value="PWY66146.1"/>
    <property type="molecule type" value="Genomic_DNA"/>
</dbReference>
<comment type="caution">
    <text evidence="7">The sequence shown here is derived from an EMBL/GenBank/DDBJ whole genome shotgun (WGS) entry which is preliminary data.</text>
</comment>
<gene>
    <name evidence="7" type="ORF">BO94DRAFT_551569</name>
</gene>
<keyword evidence="4 5" id="KW-0472">Membrane</keyword>
<dbReference type="OrthoDB" id="40134at2759"/>
<dbReference type="GO" id="GO:0016020">
    <property type="term" value="C:membrane"/>
    <property type="evidence" value="ECO:0007669"/>
    <property type="project" value="UniProtKB-SubCell"/>
</dbReference>
<dbReference type="RefSeq" id="XP_025461601.1">
    <property type="nucleotide sequence ID" value="XM_025613547.1"/>
</dbReference>
<keyword evidence="8" id="KW-1185">Reference proteome</keyword>
<comment type="subcellular location">
    <subcellularLocation>
        <location evidence="1">Membrane</location>
    </subcellularLocation>
</comment>
<feature type="transmembrane region" description="Helical" evidence="5">
    <location>
        <begin position="23"/>
        <end position="44"/>
    </location>
</feature>
<evidence type="ECO:0000313" key="8">
    <source>
        <dbReference type="Proteomes" id="UP000246702"/>
    </source>
</evidence>
<keyword evidence="2 5" id="KW-0812">Transmembrane</keyword>
<evidence type="ECO:0000259" key="6">
    <source>
        <dbReference type="Pfam" id="PF01490"/>
    </source>
</evidence>
<evidence type="ECO:0000256" key="4">
    <source>
        <dbReference type="ARBA" id="ARBA00023136"/>
    </source>
</evidence>
<dbReference type="AlphaFoldDB" id="A0A317UX68"/>
<evidence type="ECO:0000256" key="1">
    <source>
        <dbReference type="ARBA" id="ARBA00004370"/>
    </source>
</evidence>
<organism evidence="7 8">
    <name type="scientific">Aspergillus sclerotioniger CBS 115572</name>
    <dbReference type="NCBI Taxonomy" id="1450535"/>
    <lineage>
        <taxon>Eukaryota</taxon>
        <taxon>Fungi</taxon>
        <taxon>Dikarya</taxon>
        <taxon>Ascomycota</taxon>
        <taxon>Pezizomycotina</taxon>
        <taxon>Eurotiomycetes</taxon>
        <taxon>Eurotiomycetidae</taxon>
        <taxon>Eurotiales</taxon>
        <taxon>Aspergillaceae</taxon>
        <taxon>Aspergillus</taxon>
        <taxon>Aspergillus subgen. Circumdati</taxon>
    </lineage>
</organism>
<dbReference type="Pfam" id="PF01490">
    <property type="entry name" value="Aa_trans"/>
    <property type="match status" value="1"/>
</dbReference>
<proteinExistence type="predicted"/>
<name>A0A317UX68_9EURO</name>
<feature type="domain" description="Amino acid transporter transmembrane" evidence="6">
    <location>
        <begin position="6"/>
        <end position="87"/>
    </location>
</feature>